<dbReference type="Proteomes" id="UP000015961">
    <property type="component" value="Unassembled WGS sequence"/>
</dbReference>
<dbReference type="eggNOG" id="COG2378">
    <property type="taxonomic scope" value="Bacteria"/>
</dbReference>
<dbReference type="InterPro" id="IPR051534">
    <property type="entry name" value="CBASS_pafABC_assoc_protein"/>
</dbReference>
<sequence>MNSQKRILTIFFDLLEGKTLTKSELKETYETGDSTIQRDIRLINEMLNDQTYTEEDDIPVTQLERGRYQLSEGLKFHKLCFTDTELLAILAILLSSRALDREEMKPIVDKLIKSANDSKRLEELLKNEKIFYEGVPDHPVLDRIAFIADCVIEGNEIEFTYTKNGQTETLRRIPKAVYFSDLYFYMISAKETAQDDNDLLALNKFRINNMVDPQIVESQYPGYENWNERFEGSILRRQTNYPFFGKPIKLVIEFYHDPTYVLDRFPDSKIVEKKPGMCRIEMNVNDGYGMRMWLMSQGQMVKIIRPLYMRQYLLDEMKAALAHYDRAIVEHQTQENLRLL</sequence>
<dbReference type="InterPro" id="IPR057727">
    <property type="entry name" value="WCX_dom"/>
</dbReference>
<dbReference type="STRING" id="1140003.OMY_01615"/>
<feature type="domain" description="WCX" evidence="1">
    <location>
        <begin position="248"/>
        <end position="321"/>
    </location>
</feature>
<organism evidence="2 3">
    <name type="scientific">Enterococcus sulfureus ATCC 49903</name>
    <dbReference type="NCBI Taxonomy" id="1140003"/>
    <lineage>
        <taxon>Bacteria</taxon>
        <taxon>Bacillati</taxon>
        <taxon>Bacillota</taxon>
        <taxon>Bacilli</taxon>
        <taxon>Lactobacillales</taxon>
        <taxon>Enterococcaceae</taxon>
        <taxon>Enterococcus</taxon>
    </lineage>
</organism>
<accession>S0L4N7</accession>
<dbReference type="PANTHER" id="PTHR34580:SF1">
    <property type="entry name" value="PROTEIN PAFC"/>
    <property type="match status" value="1"/>
</dbReference>
<keyword evidence="3" id="KW-1185">Reference proteome</keyword>
<dbReference type="RefSeq" id="WP_016186052.1">
    <property type="nucleotide sequence ID" value="NZ_ASWO01000003.1"/>
</dbReference>
<dbReference type="PANTHER" id="PTHR34580">
    <property type="match status" value="1"/>
</dbReference>
<reference evidence="2 3" key="1">
    <citation type="submission" date="2013-03" db="EMBL/GenBank/DDBJ databases">
        <title>The Genome Sequence of Enterococcus sulfureus ATCC_49903 (PacBio/Illumina hybrid assembly).</title>
        <authorList>
            <consortium name="The Broad Institute Genomics Platform"/>
            <consortium name="The Broad Institute Genome Sequencing Center for Infectious Disease"/>
            <person name="Earl A."/>
            <person name="Russ C."/>
            <person name="Gilmore M."/>
            <person name="Surin D."/>
            <person name="Walker B."/>
            <person name="Young S."/>
            <person name="Zeng Q."/>
            <person name="Gargeya S."/>
            <person name="Fitzgerald M."/>
            <person name="Haas B."/>
            <person name="Abouelleil A."/>
            <person name="Allen A.W."/>
            <person name="Alvarado L."/>
            <person name="Arachchi H.M."/>
            <person name="Berlin A.M."/>
            <person name="Chapman S.B."/>
            <person name="Gainer-Dewar J."/>
            <person name="Goldberg J."/>
            <person name="Griggs A."/>
            <person name="Gujja S."/>
            <person name="Hansen M."/>
            <person name="Howarth C."/>
            <person name="Imamovic A."/>
            <person name="Ireland A."/>
            <person name="Larimer J."/>
            <person name="McCowan C."/>
            <person name="Murphy C."/>
            <person name="Pearson M."/>
            <person name="Poon T.W."/>
            <person name="Priest M."/>
            <person name="Roberts A."/>
            <person name="Saif S."/>
            <person name="Shea T."/>
            <person name="Sisk P."/>
            <person name="Sykes S."/>
            <person name="Wortman J."/>
            <person name="Nusbaum C."/>
            <person name="Birren B."/>
        </authorList>
    </citation>
    <scope>NUCLEOTIDE SEQUENCE [LARGE SCALE GENOMIC DNA]</scope>
    <source>
        <strain evidence="2 3">ATCC 49903</strain>
    </source>
</reference>
<dbReference type="OrthoDB" id="86031at2"/>
<dbReference type="PATRIC" id="fig|1140003.3.peg.1560"/>
<comment type="caution">
    <text evidence="2">The sequence shown here is derived from an EMBL/GenBank/DDBJ whole genome shotgun (WGS) entry which is preliminary data.</text>
</comment>
<proteinExistence type="predicted"/>
<dbReference type="Pfam" id="PF25583">
    <property type="entry name" value="WCX"/>
    <property type="match status" value="1"/>
</dbReference>
<dbReference type="AlphaFoldDB" id="S0L4N7"/>
<evidence type="ECO:0000313" key="2">
    <source>
        <dbReference type="EMBL" id="EOT86221.1"/>
    </source>
</evidence>
<gene>
    <name evidence="2" type="ORF">I573_00974</name>
</gene>
<evidence type="ECO:0000313" key="3">
    <source>
        <dbReference type="Proteomes" id="UP000015961"/>
    </source>
</evidence>
<evidence type="ECO:0000259" key="1">
    <source>
        <dbReference type="Pfam" id="PF25583"/>
    </source>
</evidence>
<protein>
    <recommendedName>
        <fullName evidence="1">WCX domain-containing protein</fullName>
    </recommendedName>
</protein>
<name>S0L4N7_9ENTE</name>
<dbReference type="EMBL" id="ASWO01000003">
    <property type="protein sequence ID" value="EOT86221.1"/>
    <property type="molecule type" value="Genomic_DNA"/>
</dbReference>